<evidence type="ECO:0007829" key="7">
    <source>
        <dbReference type="PDB" id="8W04"/>
    </source>
</evidence>
<dbReference type="KEGG" id="bfc:BacF7301_21000"/>
<dbReference type="SUPFAM" id="SSF51445">
    <property type="entry name" value="(Trans)glycosidases"/>
    <property type="match status" value="1"/>
</dbReference>
<keyword evidence="6 7" id="KW-0002">3D-structure</keyword>
<feature type="chain" id="PRO_5026277312" evidence="1">
    <location>
        <begin position="21"/>
        <end position="507"/>
    </location>
</feature>
<dbReference type="PROSITE" id="PS51257">
    <property type="entry name" value="PROKAR_LIPOPROTEIN"/>
    <property type="match status" value="1"/>
</dbReference>
<dbReference type="EMBL" id="CP050831">
    <property type="protein sequence ID" value="QIU96478.1"/>
    <property type="molecule type" value="Genomic_DNA"/>
</dbReference>
<dbReference type="PDB" id="8W04">
    <property type="method" value="X-ray"/>
    <property type="resolution" value="2.91 A"/>
    <property type="chains" value="A/B=22-507"/>
</dbReference>
<evidence type="ECO:0000259" key="2">
    <source>
        <dbReference type="Pfam" id="PF00704"/>
    </source>
</evidence>
<keyword evidence="1" id="KW-0732">Signal</keyword>
<dbReference type="PDB" id="8W01">
    <property type="method" value="X-ray"/>
    <property type="resolution" value="2.67 A"/>
    <property type="chains" value="A=22-507"/>
</dbReference>
<dbReference type="InterPro" id="IPR001223">
    <property type="entry name" value="Glyco_hydro18_cat"/>
</dbReference>
<dbReference type="SMR" id="A0A6H0KVH8"/>
<dbReference type="InterPro" id="IPR013728">
    <property type="entry name" value="BT_3987-like_N"/>
</dbReference>
<dbReference type="GO" id="GO:0005975">
    <property type="term" value="P:carbohydrate metabolic process"/>
    <property type="evidence" value="ECO:0007669"/>
    <property type="project" value="InterPro"/>
</dbReference>
<dbReference type="Gene3D" id="2.60.40.1740">
    <property type="entry name" value="hypothetical protein (bacova_03559)"/>
    <property type="match status" value="1"/>
</dbReference>
<evidence type="ECO:0007829" key="6">
    <source>
        <dbReference type="PDB" id="8W01"/>
    </source>
</evidence>
<name>A0A6H0KVH8_9BACE</name>
<feature type="signal peptide" evidence="1">
    <location>
        <begin position="1"/>
        <end position="20"/>
    </location>
</feature>
<feature type="domain" description="BT-3987-like N-terminal" evidence="3">
    <location>
        <begin position="68"/>
        <end position="155"/>
    </location>
</feature>
<evidence type="ECO:0000256" key="1">
    <source>
        <dbReference type="SAM" id="SignalP"/>
    </source>
</evidence>
<accession>A0A6H0KVH8</accession>
<dbReference type="Pfam" id="PF00704">
    <property type="entry name" value="Glyco_hydro_18"/>
    <property type="match status" value="1"/>
</dbReference>
<reference evidence="4 5" key="1">
    <citation type="submission" date="2020-03" db="EMBL/GenBank/DDBJ databases">
        <title>Genomic analysis of Bacteroides faecium CBA7301.</title>
        <authorList>
            <person name="Kim J."/>
            <person name="Roh S.W."/>
        </authorList>
    </citation>
    <scope>NUCLEOTIDE SEQUENCE [LARGE SCALE GENOMIC DNA]</scope>
    <source>
        <strain evidence="4 5">CBA7301</strain>
    </source>
</reference>
<dbReference type="Proteomes" id="UP000501780">
    <property type="component" value="Chromosome"/>
</dbReference>
<dbReference type="Gene3D" id="3.20.20.80">
    <property type="entry name" value="Glycosidases"/>
    <property type="match status" value="1"/>
</dbReference>
<reference evidence="6 7" key="2">
    <citation type="journal article" date="2024" name="Nat. Commun.">
        <title>Human gut microbes express functionally distinct endoglycosidases to metabolize the same N-glycan substrate.</title>
        <authorList>
            <person name="Sastre D.E."/>
            <person name="Sultana N."/>
            <person name="V A S Navarro M."/>
            <person name="Huliciak M."/>
            <person name="Du J."/>
            <person name="Cifuente J.O."/>
            <person name="Flowers M."/>
            <person name="Liu X."/>
            <person name="Lollar P."/>
            <person name="Trastoy B."/>
            <person name="Guerin M.E."/>
            <person name="Sundberg E.J."/>
        </authorList>
    </citation>
    <scope>X-RAY CRYSTALLOGRAPHY (2.67 ANGSTROMS) OF 22-507</scope>
</reference>
<organism evidence="4 5">
    <name type="scientific">Bacteroides faecium</name>
    <dbReference type="NCBI Taxonomy" id="2715212"/>
    <lineage>
        <taxon>Bacteria</taxon>
        <taxon>Pseudomonadati</taxon>
        <taxon>Bacteroidota</taxon>
        <taxon>Bacteroidia</taxon>
        <taxon>Bacteroidales</taxon>
        <taxon>Bacteroidaceae</taxon>
        <taxon>Bacteroides</taxon>
    </lineage>
</organism>
<dbReference type="InterPro" id="IPR017853">
    <property type="entry name" value="GH"/>
</dbReference>
<dbReference type="RefSeq" id="WP_167965917.1">
    <property type="nucleotide sequence ID" value="NZ_CP050831.1"/>
</dbReference>
<proteinExistence type="evidence at protein level"/>
<dbReference type="Pfam" id="PF08522">
    <property type="entry name" value="BT_3987-like_N"/>
    <property type="match status" value="1"/>
</dbReference>
<gene>
    <name evidence="4" type="ORF">BacF7301_21000</name>
</gene>
<feature type="domain" description="GH18" evidence="2">
    <location>
        <begin position="265"/>
        <end position="390"/>
    </location>
</feature>
<protein>
    <submittedName>
        <fullName evidence="4">DUF1735 domain-containing protein</fullName>
    </submittedName>
</protein>
<dbReference type="AlphaFoldDB" id="A0A6H0KVH8"/>
<sequence>MKQILKLTMFLAAMAFVASCENNDIITDGGTFPETGGIDLTLGVLRSANYAEDNPLLEMDHKNVSDECMLTLTKPAEQTITYTVGIDKTLVGAYNGKNGTNYTPFPGDVILTNEQLKLEKGKQESSKAHLEFTYDKNLASAIYLLPLIVKGTSSNPAVSDSYQTIYYRINVWDEFAPAEYTTEPLVFTHIGYIDTENMNPLIANKLFYKLGREPHLSYVHAFSVINLLTATVKYDQSGSMPEISYNKDISYVLGHAKKYIMPLQAQGHKVCLTIKGDGQGIGFSNLNATQSQKLVYDIRKCLEIYGLDGVNLYDEDFSYKKEGDNLPSAANLCNFVTALRQAIDDKLITYAMTEESASGLDQSQNGIELGKIVDYAWTNQFNRLVNPWREDNPFGDDSQWKIAGLEQTKFGALTSTLKSLSQEEGELMEGSIFDNILDAGYMDLANVFVVNSIAKVVAGVETQGATYLLWGALINYDVLQGINPELVPGLGKGGYLDIHSDLCPKDW</sequence>
<evidence type="ECO:0000313" key="4">
    <source>
        <dbReference type="EMBL" id="QIU96478.1"/>
    </source>
</evidence>
<evidence type="ECO:0000313" key="5">
    <source>
        <dbReference type="Proteomes" id="UP000501780"/>
    </source>
</evidence>
<evidence type="ECO:0000259" key="3">
    <source>
        <dbReference type="Pfam" id="PF08522"/>
    </source>
</evidence>
<keyword evidence="5" id="KW-1185">Reference proteome</keyword>